<sequence length="108" mass="13051">MAGSQAQWRPPRSCDIYCSELKHCKSLRNRFHEYYTYGRAPDCQQWKQDYQNCKDWEKNHSTQAKESLQESERKRLADQRKFTPVWELRQKPPSDWHLPLNQGKPQDP</sequence>
<dbReference type="AGR" id="ZFIN:ZDB-GENE-081104-234"/>
<dbReference type="PANTHER" id="PTHR28052">
    <property type="entry name" value="UPF0545 PROTEIN C22ORF39"/>
    <property type="match status" value="1"/>
</dbReference>
<accession>B0S5C7</accession>
<dbReference type="Pfam" id="PF11326">
    <property type="entry name" value="PANTS-like"/>
    <property type="match status" value="1"/>
</dbReference>
<dbReference type="GeneID" id="563100"/>
<dbReference type="KEGG" id="dre:563100"/>
<dbReference type="InterPro" id="IPR021475">
    <property type="entry name" value="Pants/Emi1-like"/>
</dbReference>
<gene>
    <name evidence="6 8 9" type="primary">si:ch211-51h9.6</name>
</gene>
<reference evidence="8" key="3">
    <citation type="journal article" date="2015" name="J. Neurodev. Disord.">
        <title>Comparative mapping of the 22q11.2 deletion region and the potential of simple model organisms.</title>
        <authorList>
            <person name="Guna A."/>
            <person name="Butcher N.J."/>
            <person name="Bassett A.S."/>
        </authorList>
    </citation>
    <scope>NUCLEOTIDE SEQUENCE</scope>
    <source>
        <strain evidence="8">Tuebingen</strain>
    </source>
</reference>
<dbReference type="AlphaFoldDB" id="B0S5C7"/>
<reference evidence="8" key="6">
    <citation type="submission" date="2025-04" db="UniProtKB">
        <authorList>
            <consortium name="RefSeq"/>
        </authorList>
    </citation>
    <scope>IDENTIFICATION</scope>
    <source>
        <strain evidence="8">Tuebingen</strain>
    </source>
</reference>
<organism evidence="6">
    <name type="scientific">Danio rerio</name>
    <name type="common">Zebrafish</name>
    <name type="synonym">Brachydanio rerio</name>
    <dbReference type="NCBI Taxonomy" id="7955"/>
    <lineage>
        <taxon>Eukaryota</taxon>
        <taxon>Metazoa</taxon>
        <taxon>Chordata</taxon>
        <taxon>Craniata</taxon>
        <taxon>Vertebrata</taxon>
        <taxon>Euteleostomi</taxon>
        <taxon>Actinopterygii</taxon>
        <taxon>Neopterygii</taxon>
        <taxon>Teleostei</taxon>
        <taxon>Ostariophysi</taxon>
        <taxon>Cypriniformes</taxon>
        <taxon>Danionidae</taxon>
        <taxon>Danioninae</taxon>
        <taxon>Danio</taxon>
    </lineage>
</organism>
<dbReference type="OMA" id="CHLYKDE"/>
<dbReference type="Proteomes" id="UP000000437">
    <property type="component" value="Chromosome 8"/>
</dbReference>
<comment type="similarity">
    <text evidence="1">Belongs to the UPF0545 family.</text>
</comment>
<dbReference type="GO" id="GO:0043083">
    <property type="term" value="C:synaptic cleft"/>
    <property type="evidence" value="ECO:0007669"/>
    <property type="project" value="UniProtKB-SubCell"/>
</dbReference>
<reference evidence="8" key="4">
    <citation type="journal article" date="2015" name="Nat. Commun.">
        <title>RFX transcription factors are essential for hearing in mice.</title>
        <authorList>
            <person name="Elkon R."/>
            <person name="Milon B."/>
            <person name="Morrison L."/>
            <person name="Shah M."/>
            <person name="Vijayakumar S."/>
            <person name="Racherla M."/>
            <person name="Leitch C.C."/>
            <person name="Silipino L."/>
            <person name="Hadi S."/>
            <person name="Weiss-Gayet M."/>
            <person name="Barras E."/>
            <person name="Schmid C.D."/>
            <person name="Ait-Lounis A."/>
            <person name="Barnes A."/>
            <person name="Song Y."/>
            <person name="Eisenman D.J."/>
            <person name="Eliyahu E."/>
            <person name="Frolenkov G.I."/>
            <person name="Strome S.E."/>
            <person name="Durand B."/>
            <person name="Zaghloul N.A."/>
            <person name="Jones S.M."/>
            <person name="Reith W."/>
            <person name="Hertzano R."/>
        </authorList>
    </citation>
    <scope>NUCLEOTIDE SEQUENCE</scope>
    <source>
        <strain evidence="8">Tuebingen</strain>
    </source>
</reference>
<dbReference type="EMBL" id="BX088526">
    <property type="status" value="NOT_ANNOTATED_CDS"/>
    <property type="molecule type" value="Genomic_DNA"/>
</dbReference>
<evidence type="ECO:0000256" key="1">
    <source>
        <dbReference type="ARBA" id="ARBA00006412"/>
    </source>
</evidence>
<evidence type="ECO:0000313" key="6">
    <source>
        <dbReference type="Ensembl" id="ENSDARP00000115603"/>
    </source>
</evidence>
<evidence type="ECO:0000313" key="7">
    <source>
        <dbReference type="Proteomes" id="UP000000437"/>
    </source>
</evidence>
<dbReference type="OrthoDB" id="5946508at2759"/>
<evidence type="ECO:0000313" key="8">
    <source>
        <dbReference type="RefSeq" id="NP_001116736.1"/>
    </source>
</evidence>
<evidence type="ECO:0000256" key="5">
    <source>
        <dbReference type="SAM" id="MobiDB-lite"/>
    </source>
</evidence>
<keyword evidence="7" id="KW-1185">Reference proteome</keyword>
<comment type="subcellular location">
    <subcellularLocation>
        <location evidence="2">Synaptic cleft</location>
    </subcellularLocation>
</comment>
<evidence type="ECO:0000256" key="3">
    <source>
        <dbReference type="ARBA" id="ARBA00044072"/>
    </source>
</evidence>
<evidence type="ECO:0000313" key="9">
    <source>
        <dbReference type="ZFIN" id="ZDB-GENE-081104-234"/>
    </source>
</evidence>
<feature type="compositionally biased region" description="Basic and acidic residues" evidence="5">
    <location>
        <begin position="67"/>
        <end position="81"/>
    </location>
</feature>
<proteinExistence type="inferred from homology"/>
<evidence type="ECO:0000256" key="2">
    <source>
        <dbReference type="ARBA" id="ARBA00043942"/>
    </source>
</evidence>
<protein>
    <recommendedName>
        <fullName evidence="3">Synaptic plasticity regulator PANTS</fullName>
    </recommendedName>
    <alternativeName>
        <fullName evidence="4">Plasticity-associated neural transcript short</fullName>
    </alternativeName>
</protein>
<reference evidence="8" key="5">
    <citation type="journal article" date="2016" name="BMC Genomics">
        <title>Gene evolution and gene expression after whole genome duplication in fish: the PhyloFish database.</title>
        <authorList>
            <person name="Pasquier J."/>
            <person name="Cabau C."/>
            <person name="Nguyen T."/>
            <person name="Jouanno E."/>
            <person name="Severac D."/>
            <person name="Braasch I."/>
            <person name="Journot L."/>
            <person name="Pontarotti P."/>
            <person name="Klopp C."/>
            <person name="Postlethwait J.H."/>
            <person name="Guiguen Y."/>
            <person name="Bobe J."/>
        </authorList>
    </citation>
    <scope>NUCLEOTIDE SEQUENCE</scope>
    <source>
        <strain evidence="8">Tuebingen</strain>
    </source>
</reference>
<dbReference type="Ensembl" id="ENSDART00000134115.2">
    <property type="protein sequence ID" value="ENSDARP00000115603.1"/>
    <property type="gene ID" value="ENSDARG00000092360.2"/>
</dbReference>
<dbReference type="HOGENOM" id="CLU_130047_1_0_1"/>
<dbReference type="Bgee" id="ENSDARG00000092360">
    <property type="expression patterns" value="Expressed in head kidney and 21 other cell types or tissues"/>
</dbReference>
<dbReference type="PhylomeDB" id="B0S5C7"/>
<name>B0S5C7_DANRE</name>
<dbReference type="PANTHER" id="PTHR28052:SF1">
    <property type="entry name" value="UPF0545 PROTEIN C22ORF39"/>
    <property type="match status" value="1"/>
</dbReference>
<dbReference type="GeneTree" id="ENSGT00390000002511"/>
<reference evidence="6" key="2">
    <citation type="submission" date="2013-08" db="UniProtKB">
        <authorList>
            <consortium name="Ensembl"/>
        </authorList>
    </citation>
    <scope>IDENTIFICATION</scope>
    <source>
        <strain evidence="6">Tuebingen</strain>
    </source>
</reference>
<accession>A0A8N1TRP2</accession>
<evidence type="ECO:0000256" key="4">
    <source>
        <dbReference type="ARBA" id="ARBA00044235"/>
    </source>
</evidence>
<dbReference type="ZFIN" id="ZDB-GENE-081104-234">
    <property type="gene designation" value="si:ch211-51h9.6"/>
</dbReference>
<reference evidence="6 7" key="1">
    <citation type="journal article" date="2013" name="Nature">
        <title>The zebrafish reference genome sequence and its relationship to the human genome.</title>
        <authorList>
            <consortium name="Genome Reference Consortium Zebrafish"/>
            <person name="Howe K."/>
            <person name="Clark M.D."/>
            <person name="Torroja C.F."/>
            <person name="Torrance J."/>
            <person name="Berthelot C."/>
            <person name="Muffato M."/>
            <person name="Collins J.E."/>
            <person name="Humphray S."/>
            <person name="McLaren K."/>
            <person name="Matthews L."/>
            <person name="McLaren S."/>
            <person name="Sealy I."/>
            <person name="Caccamo M."/>
            <person name="Churcher C."/>
            <person name="Scott C."/>
            <person name="Barrett J.C."/>
            <person name="Koch R."/>
            <person name="Rauch G.J."/>
            <person name="White S."/>
            <person name="Chow W."/>
            <person name="Kilian B."/>
            <person name="Quintais L.T."/>
            <person name="Guerra-Assuncao J.A."/>
            <person name="Zhou Y."/>
            <person name="Gu Y."/>
            <person name="Yen J."/>
            <person name="Vogel J.H."/>
            <person name="Eyre T."/>
            <person name="Redmond S."/>
            <person name="Banerjee R."/>
            <person name="Chi J."/>
            <person name="Fu B."/>
            <person name="Langley E."/>
            <person name="Maguire S.F."/>
            <person name="Laird G.K."/>
            <person name="Lloyd D."/>
            <person name="Kenyon E."/>
            <person name="Donaldson S."/>
            <person name="Sehra H."/>
            <person name="Almeida-King J."/>
            <person name="Loveland J."/>
            <person name="Trevanion S."/>
            <person name="Jones M."/>
            <person name="Quail M."/>
            <person name="Willey D."/>
            <person name="Hunt A."/>
            <person name="Burton J."/>
            <person name="Sims S."/>
            <person name="McLay K."/>
            <person name="Plumb B."/>
            <person name="Davis J."/>
            <person name="Clee C."/>
            <person name="Oliver K."/>
            <person name="Clark R."/>
            <person name="Riddle C."/>
            <person name="Elliot D."/>
            <person name="Eliott D."/>
            <person name="Threadgold G."/>
            <person name="Harden G."/>
            <person name="Ware D."/>
            <person name="Begum S."/>
            <person name="Mortimore B."/>
            <person name="Mortimer B."/>
            <person name="Kerry G."/>
            <person name="Heath P."/>
            <person name="Phillimore B."/>
            <person name="Tracey A."/>
            <person name="Corby N."/>
            <person name="Dunn M."/>
            <person name="Johnson C."/>
            <person name="Wood J."/>
            <person name="Clark S."/>
            <person name="Pelan S."/>
            <person name="Griffiths G."/>
            <person name="Smith M."/>
            <person name="Glithero R."/>
            <person name="Howden P."/>
            <person name="Barker N."/>
            <person name="Lloyd C."/>
            <person name="Stevens C."/>
            <person name="Harley J."/>
            <person name="Holt K."/>
            <person name="Panagiotidis G."/>
            <person name="Lovell J."/>
            <person name="Beasley H."/>
            <person name="Henderson C."/>
            <person name="Gordon D."/>
            <person name="Auger K."/>
            <person name="Wright D."/>
            <person name="Collins J."/>
            <person name="Raisen C."/>
            <person name="Dyer L."/>
            <person name="Leung K."/>
            <person name="Robertson L."/>
            <person name="Ambridge K."/>
            <person name="Leongamornlert D."/>
            <person name="McGuire S."/>
            <person name="Gilderthorp R."/>
            <person name="Griffiths C."/>
            <person name="Manthravadi D."/>
            <person name="Nichol S."/>
            <person name="Barker G."/>
            <person name="Whitehead S."/>
            <person name="Kay M."/>
            <person name="Brown J."/>
            <person name="Murnane C."/>
            <person name="Gray E."/>
            <person name="Humphries M."/>
            <person name="Sycamore N."/>
            <person name="Barker D."/>
            <person name="Saunders D."/>
            <person name="Wallis J."/>
            <person name="Babbage A."/>
            <person name="Hammond S."/>
            <person name="Mashreghi-Mohammadi M."/>
            <person name="Barr L."/>
            <person name="Martin S."/>
            <person name="Wray P."/>
            <person name="Ellington A."/>
            <person name="Matthews N."/>
            <person name="Ellwood M."/>
            <person name="Woodmansey R."/>
            <person name="Clark G."/>
            <person name="Cooper J."/>
            <person name="Cooper J."/>
            <person name="Tromans A."/>
            <person name="Grafham D."/>
            <person name="Skuce C."/>
            <person name="Pandian R."/>
            <person name="Andrews R."/>
            <person name="Harrison E."/>
            <person name="Kimberley A."/>
            <person name="Garnett J."/>
            <person name="Fosker N."/>
            <person name="Hall R."/>
            <person name="Garner P."/>
            <person name="Kelly D."/>
            <person name="Bird C."/>
            <person name="Palmer S."/>
            <person name="Gehring I."/>
            <person name="Berger A."/>
            <person name="Dooley C.M."/>
            <person name="Ersan-Urun Z."/>
            <person name="Eser C."/>
            <person name="Geiger H."/>
            <person name="Geisler M."/>
            <person name="Karotki L."/>
            <person name="Kirn A."/>
            <person name="Konantz J."/>
            <person name="Konantz M."/>
            <person name="Oberlander M."/>
            <person name="Rudolph-Geiger S."/>
            <person name="Teucke M."/>
            <person name="Lanz C."/>
            <person name="Raddatz G."/>
            <person name="Osoegawa K."/>
            <person name="Zhu B."/>
            <person name="Rapp A."/>
            <person name="Widaa S."/>
            <person name="Langford C."/>
            <person name="Yang F."/>
            <person name="Schuster S.C."/>
            <person name="Carter N.P."/>
            <person name="Harrow J."/>
            <person name="Ning Z."/>
            <person name="Herrero J."/>
            <person name="Searle S.M."/>
            <person name="Enright A."/>
            <person name="Geisler R."/>
            <person name="Plasterk R.H."/>
            <person name="Lee C."/>
            <person name="Westerfield M."/>
            <person name="de Jong P.J."/>
            <person name="Zon L.I."/>
            <person name="Postlethwait J.H."/>
            <person name="Nusslein-Volhard C."/>
            <person name="Hubbard T.J."/>
            <person name="Roest Crollius H."/>
            <person name="Rogers J."/>
            <person name="Stemple D.L."/>
        </authorList>
    </citation>
    <scope>NUCLEOTIDE SEQUENCE [LARGE SCALE GENOMIC DNA]</scope>
    <source>
        <strain evidence="6">Tuebingen</strain>
    </source>
</reference>
<dbReference type="RefSeq" id="NP_001116736.1">
    <property type="nucleotide sequence ID" value="NM_001123264.1"/>
</dbReference>
<feature type="region of interest" description="Disordered" evidence="5">
    <location>
        <begin position="58"/>
        <end position="108"/>
    </location>
</feature>